<keyword evidence="1" id="KW-0472">Membrane</keyword>
<evidence type="ECO:0000256" key="1">
    <source>
        <dbReference type="SAM" id="Phobius"/>
    </source>
</evidence>
<keyword evidence="1" id="KW-0812">Transmembrane</keyword>
<protein>
    <recommendedName>
        <fullName evidence="4">Vacuole membrane protein KMS1</fullName>
    </recommendedName>
</protein>
<evidence type="ECO:0000313" key="2">
    <source>
        <dbReference type="EMBL" id="WOL16919.1"/>
    </source>
</evidence>
<reference evidence="2 3" key="1">
    <citation type="submission" date="2023-10" db="EMBL/GenBank/DDBJ databases">
        <title>Chromosome-scale genome assembly provides insights into flower coloration mechanisms of Canna indica.</title>
        <authorList>
            <person name="Li C."/>
        </authorList>
    </citation>
    <scope>NUCLEOTIDE SEQUENCE [LARGE SCALE GENOMIC DNA]</scope>
    <source>
        <tissue evidence="2">Flower</tissue>
    </source>
</reference>
<keyword evidence="3" id="KW-1185">Reference proteome</keyword>
<dbReference type="Proteomes" id="UP001327560">
    <property type="component" value="Chromosome 8"/>
</dbReference>
<evidence type="ECO:0000313" key="3">
    <source>
        <dbReference type="Proteomes" id="UP001327560"/>
    </source>
</evidence>
<feature type="transmembrane region" description="Helical" evidence="1">
    <location>
        <begin position="295"/>
        <end position="321"/>
    </location>
</feature>
<name>A0AAQ3QMN7_9LILI</name>
<gene>
    <name evidence="2" type="ORF">Cni_G25707</name>
</gene>
<evidence type="ECO:0008006" key="4">
    <source>
        <dbReference type="Google" id="ProtNLM"/>
    </source>
</evidence>
<keyword evidence="1" id="KW-1133">Transmembrane helix</keyword>
<feature type="transmembrane region" description="Helical" evidence="1">
    <location>
        <begin position="60"/>
        <end position="84"/>
    </location>
</feature>
<feature type="transmembrane region" description="Helical" evidence="1">
    <location>
        <begin position="380"/>
        <end position="401"/>
    </location>
</feature>
<dbReference type="AlphaFoldDB" id="A0AAQ3QMN7"/>
<dbReference type="EMBL" id="CP136897">
    <property type="protein sequence ID" value="WOL16919.1"/>
    <property type="molecule type" value="Genomic_DNA"/>
</dbReference>
<organism evidence="2 3">
    <name type="scientific">Canna indica</name>
    <name type="common">Indian-shot</name>
    <dbReference type="NCBI Taxonomy" id="4628"/>
    <lineage>
        <taxon>Eukaryota</taxon>
        <taxon>Viridiplantae</taxon>
        <taxon>Streptophyta</taxon>
        <taxon>Embryophyta</taxon>
        <taxon>Tracheophyta</taxon>
        <taxon>Spermatophyta</taxon>
        <taxon>Magnoliopsida</taxon>
        <taxon>Liliopsida</taxon>
        <taxon>Zingiberales</taxon>
        <taxon>Cannaceae</taxon>
        <taxon>Canna</taxon>
    </lineage>
</organism>
<feature type="transmembrane region" description="Helical" evidence="1">
    <location>
        <begin position="104"/>
        <end position="130"/>
    </location>
</feature>
<proteinExistence type="predicted"/>
<feature type="transmembrane region" description="Helical" evidence="1">
    <location>
        <begin position="255"/>
        <end position="275"/>
    </location>
</feature>
<accession>A0AAQ3QMN7</accession>
<feature type="transmembrane region" description="Helical" evidence="1">
    <location>
        <begin position="333"/>
        <end position="351"/>
    </location>
</feature>
<sequence length="435" mass="48700">MESSEAATAPQDSSEELASLISEIQKKHQMDLQNLTLITQPFKTLQFFILATLQYLRRSLIYIVTRGGFLLILTTLVLSIGLFLTNADGFHEKHIQEFTSYTRFILWWVTLGVLSSIGLGSGLHTFVLYLGPHIAFFTIKAMKCGRADLKTAPYDTIQFKTSPSWLEKDCSNFGDPVYPSLPGSLVRVPISSILPQVQLEAFLWGLGTALGELPPYFISRAARLSGNKVDAMAELNSDSSNDDGFFSSYLKKMKYWLLSHFEHLNFTTILLLASVPNPLFDLAGIMCGQFGIPFWKFFLATTLGKAVIKTHIQAIFIISLCNNQLLEWVENKLILVLGLIPGFSSLLPELITKLHSVQDKFLSAPVSAGPTLSEGMAKRWNLSFTLIWNSVIWLMLINFFMKIVEATAQRYLQKQQDLELSSMALASNLKSESCK</sequence>